<dbReference type="EMBL" id="JADQTO010000002">
    <property type="protein sequence ID" value="MBG0560432.1"/>
    <property type="molecule type" value="Genomic_DNA"/>
</dbReference>
<sequence>MGRVTRSQGTDLPGTIGLPLALVLVLILAGLAFGLPRLDRAVPAERPVAAGEPYEVGAGVTIVPPPRATLDLTGTRPGQEQGSALFRLGPVQYAIAVQPFDGDLTAAAVRLRQRITGRSGYQVTGTQLAVSTASGLAGIQGGYTAGDRGGRYAVFVAHGFTIEVTVTGADLDLGRTLPAIDASIRTLRFEGRR</sequence>
<feature type="transmembrane region" description="Helical" evidence="1">
    <location>
        <begin position="16"/>
        <end position="36"/>
    </location>
</feature>
<accession>A0A931C310</accession>
<dbReference type="Proteomes" id="UP000598146">
    <property type="component" value="Unassembled WGS sequence"/>
</dbReference>
<keyword evidence="3" id="KW-1185">Reference proteome</keyword>
<evidence type="ECO:0000313" key="3">
    <source>
        <dbReference type="Proteomes" id="UP000598146"/>
    </source>
</evidence>
<proteinExistence type="predicted"/>
<reference evidence="2" key="1">
    <citation type="submission" date="2020-11" db="EMBL/GenBank/DDBJ databases">
        <title>Isolation and identification of active actinomycetes.</title>
        <authorList>
            <person name="Sun X."/>
        </authorList>
    </citation>
    <scope>NUCLEOTIDE SEQUENCE</scope>
    <source>
        <strain evidence="2">NEAU-A11</strain>
    </source>
</reference>
<keyword evidence="1" id="KW-0812">Transmembrane</keyword>
<organism evidence="2 3">
    <name type="scientific">Actinoplanes aureus</name>
    <dbReference type="NCBI Taxonomy" id="2792083"/>
    <lineage>
        <taxon>Bacteria</taxon>
        <taxon>Bacillati</taxon>
        <taxon>Actinomycetota</taxon>
        <taxon>Actinomycetes</taxon>
        <taxon>Micromonosporales</taxon>
        <taxon>Micromonosporaceae</taxon>
        <taxon>Actinoplanes</taxon>
    </lineage>
</organism>
<dbReference type="AlphaFoldDB" id="A0A931C310"/>
<evidence type="ECO:0000313" key="2">
    <source>
        <dbReference type="EMBL" id="MBG0560432.1"/>
    </source>
</evidence>
<evidence type="ECO:0000256" key="1">
    <source>
        <dbReference type="SAM" id="Phobius"/>
    </source>
</evidence>
<name>A0A931C310_9ACTN</name>
<protein>
    <submittedName>
        <fullName evidence="2">Uncharacterized protein</fullName>
    </submittedName>
</protein>
<dbReference type="RefSeq" id="WP_196412264.1">
    <property type="nucleotide sequence ID" value="NZ_JADQTO010000002.1"/>
</dbReference>
<keyword evidence="1" id="KW-0472">Membrane</keyword>
<keyword evidence="1" id="KW-1133">Transmembrane helix</keyword>
<comment type="caution">
    <text evidence="2">The sequence shown here is derived from an EMBL/GenBank/DDBJ whole genome shotgun (WGS) entry which is preliminary data.</text>
</comment>
<gene>
    <name evidence="2" type="ORF">I4J89_02990</name>
</gene>